<reference evidence="1" key="1">
    <citation type="submission" date="2018-02" db="EMBL/GenBank/DDBJ databases">
        <title>Rhizophora mucronata_Transcriptome.</title>
        <authorList>
            <person name="Meera S.P."/>
            <person name="Sreeshan A."/>
            <person name="Augustine A."/>
        </authorList>
    </citation>
    <scope>NUCLEOTIDE SEQUENCE</scope>
    <source>
        <tissue evidence="1">Leaf</tissue>
    </source>
</reference>
<proteinExistence type="predicted"/>
<sequence>MVVGCICRFLCLFLWKNIIELHLKGLVILHYLV</sequence>
<name>A0A2P2QI81_RHIMU</name>
<dbReference type="AlphaFoldDB" id="A0A2P2QI81"/>
<protein>
    <submittedName>
        <fullName evidence="1">Uncharacterized protein</fullName>
    </submittedName>
</protein>
<dbReference type="EMBL" id="GGEC01086140">
    <property type="protein sequence ID" value="MBX66624.1"/>
    <property type="molecule type" value="Transcribed_RNA"/>
</dbReference>
<evidence type="ECO:0000313" key="1">
    <source>
        <dbReference type="EMBL" id="MBX66624.1"/>
    </source>
</evidence>
<organism evidence="1">
    <name type="scientific">Rhizophora mucronata</name>
    <name type="common">Asiatic mangrove</name>
    <dbReference type="NCBI Taxonomy" id="61149"/>
    <lineage>
        <taxon>Eukaryota</taxon>
        <taxon>Viridiplantae</taxon>
        <taxon>Streptophyta</taxon>
        <taxon>Embryophyta</taxon>
        <taxon>Tracheophyta</taxon>
        <taxon>Spermatophyta</taxon>
        <taxon>Magnoliopsida</taxon>
        <taxon>eudicotyledons</taxon>
        <taxon>Gunneridae</taxon>
        <taxon>Pentapetalae</taxon>
        <taxon>rosids</taxon>
        <taxon>fabids</taxon>
        <taxon>Malpighiales</taxon>
        <taxon>Rhizophoraceae</taxon>
        <taxon>Rhizophora</taxon>
    </lineage>
</organism>
<accession>A0A2P2QI81</accession>